<dbReference type="GO" id="GO:0005886">
    <property type="term" value="C:plasma membrane"/>
    <property type="evidence" value="ECO:0007669"/>
    <property type="project" value="UniProtKB-SubCell"/>
</dbReference>
<feature type="transmembrane region" description="Helical" evidence="7">
    <location>
        <begin position="141"/>
        <end position="161"/>
    </location>
</feature>
<evidence type="ECO:0000256" key="1">
    <source>
        <dbReference type="ARBA" id="ARBA00004651"/>
    </source>
</evidence>
<dbReference type="PANTHER" id="PTHR43744:SF9">
    <property type="entry name" value="POLYGALACTURONAN_RHAMNOGALACTURONAN TRANSPORT SYSTEM PERMEASE PROTEIN YTCP"/>
    <property type="match status" value="1"/>
</dbReference>
<evidence type="ECO:0000256" key="3">
    <source>
        <dbReference type="ARBA" id="ARBA00022475"/>
    </source>
</evidence>
<dbReference type="Gene3D" id="1.10.3720.10">
    <property type="entry name" value="MetI-like"/>
    <property type="match status" value="1"/>
</dbReference>
<comment type="caution">
    <text evidence="9">The sequence shown here is derived from an EMBL/GenBank/DDBJ whole genome shotgun (WGS) entry which is preliminary data.</text>
</comment>
<comment type="similarity">
    <text evidence="7">Belongs to the binding-protein-dependent transport system permease family.</text>
</comment>
<keyword evidence="3" id="KW-1003">Cell membrane</keyword>
<evidence type="ECO:0000256" key="2">
    <source>
        <dbReference type="ARBA" id="ARBA00022448"/>
    </source>
</evidence>
<keyword evidence="10" id="KW-1185">Reference proteome</keyword>
<dbReference type="InterPro" id="IPR035906">
    <property type="entry name" value="MetI-like_sf"/>
</dbReference>
<dbReference type="SUPFAM" id="SSF161098">
    <property type="entry name" value="MetI-like"/>
    <property type="match status" value="1"/>
</dbReference>
<feature type="transmembrane region" description="Helical" evidence="7">
    <location>
        <begin position="182"/>
        <end position="207"/>
    </location>
</feature>
<comment type="subcellular location">
    <subcellularLocation>
        <location evidence="1 7">Cell membrane</location>
        <topology evidence="1 7">Multi-pass membrane protein</topology>
    </subcellularLocation>
</comment>
<dbReference type="GO" id="GO:0055085">
    <property type="term" value="P:transmembrane transport"/>
    <property type="evidence" value="ECO:0007669"/>
    <property type="project" value="InterPro"/>
</dbReference>
<evidence type="ECO:0000313" key="10">
    <source>
        <dbReference type="Proteomes" id="UP000078454"/>
    </source>
</evidence>
<feature type="domain" description="ABC transmembrane type-1" evidence="8">
    <location>
        <begin position="74"/>
        <end position="278"/>
    </location>
</feature>
<dbReference type="Proteomes" id="UP000078454">
    <property type="component" value="Unassembled WGS sequence"/>
</dbReference>
<dbReference type="CDD" id="cd06261">
    <property type="entry name" value="TM_PBP2"/>
    <property type="match status" value="1"/>
</dbReference>
<dbReference type="RefSeq" id="WP_068668587.1">
    <property type="nucleotide sequence ID" value="NZ_LYPB01000085.1"/>
</dbReference>
<keyword evidence="6 7" id="KW-0472">Membrane</keyword>
<reference evidence="9 10" key="1">
    <citation type="submission" date="2016-05" db="EMBL/GenBank/DDBJ databases">
        <title>Paenibacillus sp. 1ZS3-15 nov., isolated from the rhizosphere soil.</title>
        <authorList>
            <person name="Zhang X.X."/>
            <person name="Zhang J."/>
        </authorList>
    </citation>
    <scope>NUCLEOTIDE SEQUENCE [LARGE SCALE GENOMIC DNA]</scope>
    <source>
        <strain evidence="9 10">1ZS3-15</strain>
    </source>
</reference>
<dbReference type="Pfam" id="PF00528">
    <property type="entry name" value="BPD_transp_1"/>
    <property type="match status" value="1"/>
</dbReference>
<evidence type="ECO:0000313" key="9">
    <source>
        <dbReference type="EMBL" id="OAS15056.1"/>
    </source>
</evidence>
<gene>
    <name evidence="9" type="ORF">A8708_22235</name>
</gene>
<protein>
    <submittedName>
        <fullName evidence="9">ABC transporter permease</fullName>
    </submittedName>
</protein>
<keyword evidence="2 7" id="KW-0813">Transport</keyword>
<dbReference type="STRING" id="1850517.A8708_22235"/>
<proteinExistence type="inferred from homology"/>
<evidence type="ECO:0000259" key="8">
    <source>
        <dbReference type="PROSITE" id="PS50928"/>
    </source>
</evidence>
<feature type="transmembrane region" description="Helical" evidence="7">
    <location>
        <begin position="69"/>
        <end position="97"/>
    </location>
</feature>
<sequence>MNQRTTSDKWFEGSILAALIVVALVMLFPFYYITAVSFTSPIEYLQKTIVIFPEKWTLDSYRYLFSNNVFIQAAGVSTFLATVGTALSLIITSAGAYALSRKRLQGRRVLLILILMTTLFNPGIIPPYLVVRDLHLINTVWALILPVLTSGWYVILMKGFFDSIPDELEEAAKIDGASDMGVWFRIILPLSLPSLAAFGLFYAVAYWNTFFSAVLYITKPDLRPLQIVLQQLLIDSSSSSSGEIANSMVGEIAIPTDTLKMAAVVIATIPILLVYPLLQKHFAKGVMVGSIKG</sequence>
<dbReference type="OrthoDB" id="9810086at2"/>
<feature type="transmembrane region" description="Helical" evidence="7">
    <location>
        <begin position="258"/>
        <end position="278"/>
    </location>
</feature>
<keyword evidence="4 7" id="KW-0812">Transmembrane</keyword>
<dbReference type="PANTHER" id="PTHR43744">
    <property type="entry name" value="ABC TRANSPORTER PERMEASE PROTEIN MG189-RELATED-RELATED"/>
    <property type="match status" value="1"/>
</dbReference>
<feature type="transmembrane region" description="Helical" evidence="7">
    <location>
        <begin position="12"/>
        <end position="33"/>
    </location>
</feature>
<keyword evidence="5 7" id="KW-1133">Transmembrane helix</keyword>
<dbReference type="PROSITE" id="PS50928">
    <property type="entry name" value="ABC_TM1"/>
    <property type="match status" value="1"/>
</dbReference>
<evidence type="ECO:0000256" key="4">
    <source>
        <dbReference type="ARBA" id="ARBA00022692"/>
    </source>
</evidence>
<organism evidence="9 10">
    <name type="scientific">Paenibacillus oryzisoli</name>
    <dbReference type="NCBI Taxonomy" id="1850517"/>
    <lineage>
        <taxon>Bacteria</taxon>
        <taxon>Bacillati</taxon>
        <taxon>Bacillota</taxon>
        <taxon>Bacilli</taxon>
        <taxon>Bacillales</taxon>
        <taxon>Paenibacillaceae</taxon>
        <taxon>Paenibacillus</taxon>
    </lineage>
</organism>
<evidence type="ECO:0000256" key="7">
    <source>
        <dbReference type="RuleBase" id="RU363032"/>
    </source>
</evidence>
<dbReference type="AlphaFoldDB" id="A0A198A209"/>
<dbReference type="InterPro" id="IPR000515">
    <property type="entry name" value="MetI-like"/>
</dbReference>
<evidence type="ECO:0000256" key="6">
    <source>
        <dbReference type="ARBA" id="ARBA00023136"/>
    </source>
</evidence>
<accession>A0A198A209</accession>
<feature type="transmembrane region" description="Helical" evidence="7">
    <location>
        <begin position="109"/>
        <end position="129"/>
    </location>
</feature>
<name>A0A198A209_9BACL</name>
<evidence type="ECO:0000256" key="5">
    <source>
        <dbReference type="ARBA" id="ARBA00022989"/>
    </source>
</evidence>
<dbReference type="EMBL" id="LYPB01000085">
    <property type="protein sequence ID" value="OAS15056.1"/>
    <property type="molecule type" value="Genomic_DNA"/>
</dbReference>